<evidence type="ECO:0000313" key="3">
    <source>
        <dbReference type="Proteomes" id="UP000825935"/>
    </source>
</evidence>
<evidence type="ECO:0000259" key="1">
    <source>
        <dbReference type="SMART" id="SM01111"/>
    </source>
</evidence>
<comment type="caution">
    <text evidence="2">The sequence shown here is derived from an EMBL/GenBank/DDBJ whole genome shotgun (WGS) entry which is preliminary data.</text>
</comment>
<dbReference type="InterPro" id="IPR036673">
    <property type="entry name" value="Cyanovirin-N_sf"/>
</dbReference>
<feature type="domain" description="Cyanovirin-N" evidence="1">
    <location>
        <begin position="11"/>
        <end position="108"/>
    </location>
</feature>
<reference evidence="2" key="1">
    <citation type="submission" date="2021-08" db="EMBL/GenBank/DDBJ databases">
        <title>WGS assembly of Ceratopteris richardii.</title>
        <authorList>
            <person name="Marchant D.B."/>
            <person name="Chen G."/>
            <person name="Jenkins J."/>
            <person name="Shu S."/>
            <person name="Leebens-Mack J."/>
            <person name="Grimwood J."/>
            <person name="Schmutz J."/>
            <person name="Soltis P."/>
            <person name="Soltis D."/>
            <person name="Chen Z.-H."/>
        </authorList>
    </citation>
    <scope>NUCLEOTIDE SEQUENCE</scope>
    <source>
        <strain evidence="2">Whitten #5841</strain>
        <tissue evidence="2">Leaf</tissue>
    </source>
</reference>
<dbReference type="Pfam" id="PF08881">
    <property type="entry name" value="CVNH"/>
    <property type="match status" value="1"/>
</dbReference>
<dbReference type="PANTHER" id="PTHR42076">
    <property type="entry name" value="CYANOVIRIN-N HOMOLOG"/>
    <property type="match status" value="1"/>
</dbReference>
<dbReference type="Gene3D" id="2.30.60.10">
    <property type="entry name" value="Cyanovirin-N"/>
    <property type="match status" value="1"/>
</dbReference>
<dbReference type="Proteomes" id="UP000825935">
    <property type="component" value="Chromosome 35"/>
</dbReference>
<dbReference type="InterPro" id="IPR011058">
    <property type="entry name" value="Cyanovirin-N"/>
</dbReference>
<protein>
    <recommendedName>
        <fullName evidence="1">Cyanovirin-N domain-containing protein</fullName>
    </recommendedName>
</protein>
<evidence type="ECO:0000313" key="2">
    <source>
        <dbReference type="EMBL" id="KAH7283032.1"/>
    </source>
</evidence>
<sequence>MSLYHFCLQCDFASSCKRMRLKGSVLRAVCKDAKCRYDWTSIDLNDSIGNDNGKLACHYYSIKDSCEDLALEDGQTLTASCEVEDGIYHETSVDLNSCLDNEDGELMPCYDGLVKSANDLKSSTGLCALINQKCRLFSISLLALWKALAFPF</sequence>
<keyword evidence="3" id="KW-1185">Reference proteome</keyword>
<dbReference type="SUPFAM" id="SSF51322">
    <property type="entry name" value="Cyanovirin-N"/>
    <property type="match status" value="2"/>
</dbReference>
<proteinExistence type="predicted"/>
<name>A0A8T2QFZ8_CERRI</name>
<accession>A0A8T2QFZ8</accession>
<gene>
    <name evidence="2" type="ORF">KP509_35G058000</name>
</gene>
<dbReference type="EMBL" id="CM035440">
    <property type="protein sequence ID" value="KAH7283032.1"/>
    <property type="molecule type" value="Genomic_DNA"/>
</dbReference>
<dbReference type="PANTHER" id="PTHR42076:SF1">
    <property type="entry name" value="CYANOVIRIN-N DOMAIN-CONTAINING PROTEIN"/>
    <property type="match status" value="1"/>
</dbReference>
<dbReference type="AlphaFoldDB" id="A0A8T2QFZ8"/>
<organism evidence="2 3">
    <name type="scientific">Ceratopteris richardii</name>
    <name type="common">Triangle waterfern</name>
    <dbReference type="NCBI Taxonomy" id="49495"/>
    <lineage>
        <taxon>Eukaryota</taxon>
        <taxon>Viridiplantae</taxon>
        <taxon>Streptophyta</taxon>
        <taxon>Embryophyta</taxon>
        <taxon>Tracheophyta</taxon>
        <taxon>Polypodiopsida</taxon>
        <taxon>Polypodiidae</taxon>
        <taxon>Polypodiales</taxon>
        <taxon>Pteridineae</taxon>
        <taxon>Pteridaceae</taxon>
        <taxon>Parkerioideae</taxon>
        <taxon>Ceratopteris</taxon>
    </lineage>
</organism>
<dbReference type="OrthoDB" id="2441380at2759"/>
<dbReference type="SMART" id="SM01111">
    <property type="entry name" value="CVNH"/>
    <property type="match status" value="1"/>
</dbReference>